<keyword evidence="2" id="KW-1185">Reference proteome</keyword>
<dbReference type="AlphaFoldDB" id="A0A7K1UIT8"/>
<sequence>MLTGAVSGAAFFLAAALGVPFLPQTTLVSVRDGETRPDDITGAMRRWAPAARQIAANNPRVGVYHMHDPAQDRPMMAQSAFFRLKRKALGPVYEQFLRDRLDPGGVIITLDSTRTWRSTQTRERSLFQFGCLGGIPEEEYNSGSPRISAFLKAQGSEHTTWQAPDPTDRTPDGEWGFDPGFGQDVDRLADEAGWRRRTLYQNEPQDSSAFIAELYRHWYRQLGWPDTRLLVQTYYHLDPWYTLATGSVPFWNRFHMQPSFEQLAEYLTVADPYDEVLISLFSHGLDSPGLVEVPEWEQLARSSARRRGEVIGVDKQAYPADTGAAFRYQEAFKELGPHRELPNPLTVEDVDAFARQYGIAQKPAELPEHTDDVTGEGIRNPVAWVG</sequence>
<accession>A0A7K1UIT8</accession>
<evidence type="ECO:0000313" key="2">
    <source>
        <dbReference type="Proteomes" id="UP000460157"/>
    </source>
</evidence>
<name>A0A7K1UIT8_9MICC</name>
<protein>
    <submittedName>
        <fullName evidence="1">Uncharacterized protein</fullName>
    </submittedName>
</protein>
<evidence type="ECO:0000313" key="1">
    <source>
        <dbReference type="EMBL" id="MVT26326.1"/>
    </source>
</evidence>
<organism evidence="1 2">
    <name type="scientific">Nesterenkonia alkaliphila</name>
    <dbReference type="NCBI Taxonomy" id="1463631"/>
    <lineage>
        <taxon>Bacteria</taxon>
        <taxon>Bacillati</taxon>
        <taxon>Actinomycetota</taxon>
        <taxon>Actinomycetes</taxon>
        <taxon>Micrococcales</taxon>
        <taxon>Micrococcaceae</taxon>
        <taxon>Nesterenkonia</taxon>
    </lineage>
</organism>
<reference evidence="1 2" key="1">
    <citation type="submission" date="2019-12" db="EMBL/GenBank/DDBJ databases">
        <title>Nesterenkonia muleiensis sp. nov., a novel actinobacterium isolated from sap of Populus euphratica.</title>
        <authorList>
            <person name="Wang R."/>
        </authorList>
    </citation>
    <scope>NUCLEOTIDE SEQUENCE [LARGE SCALE GENOMIC DNA]</scope>
    <source>
        <strain evidence="1 2">F10</strain>
    </source>
</reference>
<dbReference type="OrthoDB" id="501208at2"/>
<gene>
    <name evidence="1" type="ORF">GNZ21_08145</name>
</gene>
<dbReference type="RefSeq" id="WP_157323168.1">
    <property type="nucleotide sequence ID" value="NZ_BMFX01000011.1"/>
</dbReference>
<proteinExistence type="predicted"/>
<dbReference type="Proteomes" id="UP000460157">
    <property type="component" value="Unassembled WGS sequence"/>
</dbReference>
<dbReference type="EMBL" id="WRPM01000059">
    <property type="protein sequence ID" value="MVT26326.1"/>
    <property type="molecule type" value="Genomic_DNA"/>
</dbReference>
<comment type="caution">
    <text evidence="1">The sequence shown here is derived from an EMBL/GenBank/DDBJ whole genome shotgun (WGS) entry which is preliminary data.</text>
</comment>